<sequence>MSCPAGILPAHPPTTPFAARISTDLLVHLVAGFLPCCALARFARTCRRVSACVSVNLLVDAYLRDAAAAAAAARDSRAPVRAFLALFAPSRTTPCKALHRLADGLLPTLKFGYVTWLPAIGDLFAYPDIFERVLQALPEDLDDWVPYYLEAFRRNLPSIVTLLIKSGRVVDEEDGGLQALLAHAIHLSGSTDCAEVLLKHGASLDAEVDVQPAPWDPAEIGNVPGHCLELAVDCPFSAGQERTSAPPEILSRFLARCNRLTLDLDGHGGRILLKAIVWGTPAHVRLLLAAGCDIDKIRSVDIRAKTLDLYGPDSEMYELVRTAGHMSSSAIKKLKVLELLSRNAVDIDDGAKNDVVRWVRSRDVRLDQEVDISSPDRAVLLTSRAMEPLIFRVARSSSAIAPAILHAFAQTKDAATVPSDRKELLLFEAVMSGSPDTLGAVKDFLGPSFLNRPGTSISWVPRCEADTNYRGFWGFCGPQSFGSCLSASLWDRAALLTAYMSKTDLLPVFVEADPQRIAGGEAVRLFHDCHGRGVDSAQRTEVSVIEIIKKRQPDLSWIVSHTRGDNRDPLLPPSHAVEYYATEALVHSWTTVFSLLHSQHPDLDLSIVKPVWVALIANNIDMARNLVLSGVVEDDLISSGFHQQIPRDNPLVARCIRDPDMTPQQWFDRLKPCFELVLDGLKDTCSGTDQVTFNYMFLDR</sequence>
<name>A0AAD5TF10_9FUNG</name>
<comment type="caution">
    <text evidence="1">The sequence shown here is derived from an EMBL/GenBank/DDBJ whole genome shotgun (WGS) entry which is preliminary data.</text>
</comment>
<accession>A0AAD5TF10</accession>
<evidence type="ECO:0008006" key="3">
    <source>
        <dbReference type="Google" id="ProtNLM"/>
    </source>
</evidence>
<dbReference type="Proteomes" id="UP001212152">
    <property type="component" value="Unassembled WGS sequence"/>
</dbReference>
<reference evidence="1" key="1">
    <citation type="submission" date="2020-05" db="EMBL/GenBank/DDBJ databases">
        <title>Phylogenomic resolution of chytrid fungi.</title>
        <authorList>
            <person name="Stajich J.E."/>
            <person name="Amses K."/>
            <person name="Simmons R."/>
            <person name="Seto K."/>
            <person name="Myers J."/>
            <person name="Bonds A."/>
            <person name="Quandt C.A."/>
            <person name="Barry K."/>
            <person name="Liu P."/>
            <person name="Grigoriev I."/>
            <person name="Longcore J.E."/>
            <person name="James T.Y."/>
        </authorList>
    </citation>
    <scope>NUCLEOTIDE SEQUENCE</scope>
    <source>
        <strain evidence="1">JEL0379</strain>
    </source>
</reference>
<proteinExistence type="predicted"/>
<dbReference type="Gene3D" id="1.25.40.20">
    <property type="entry name" value="Ankyrin repeat-containing domain"/>
    <property type="match status" value="1"/>
</dbReference>
<gene>
    <name evidence="1" type="ORF">HDU87_006654</name>
</gene>
<dbReference type="SUPFAM" id="SSF48403">
    <property type="entry name" value="Ankyrin repeat"/>
    <property type="match status" value="1"/>
</dbReference>
<evidence type="ECO:0000313" key="1">
    <source>
        <dbReference type="EMBL" id="KAJ3174862.1"/>
    </source>
</evidence>
<dbReference type="InterPro" id="IPR036770">
    <property type="entry name" value="Ankyrin_rpt-contain_sf"/>
</dbReference>
<organism evidence="1 2">
    <name type="scientific">Geranomyces variabilis</name>
    <dbReference type="NCBI Taxonomy" id="109894"/>
    <lineage>
        <taxon>Eukaryota</taxon>
        <taxon>Fungi</taxon>
        <taxon>Fungi incertae sedis</taxon>
        <taxon>Chytridiomycota</taxon>
        <taxon>Chytridiomycota incertae sedis</taxon>
        <taxon>Chytridiomycetes</taxon>
        <taxon>Spizellomycetales</taxon>
        <taxon>Powellomycetaceae</taxon>
        <taxon>Geranomyces</taxon>
    </lineage>
</organism>
<dbReference type="AlphaFoldDB" id="A0AAD5TF10"/>
<protein>
    <recommendedName>
        <fullName evidence="3">Ankyrin repeat protein</fullName>
    </recommendedName>
</protein>
<keyword evidence="2" id="KW-1185">Reference proteome</keyword>
<dbReference type="EMBL" id="JADGJQ010000059">
    <property type="protein sequence ID" value="KAJ3174862.1"/>
    <property type="molecule type" value="Genomic_DNA"/>
</dbReference>
<evidence type="ECO:0000313" key="2">
    <source>
        <dbReference type="Proteomes" id="UP001212152"/>
    </source>
</evidence>